<keyword evidence="3" id="KW-1185">Reference proteome</keyword>
<reference evidence="3" key="1">
    <citation type="journal article" date="2019" name="Int. J. Syst. Evol. Microbiol.">
        <title>The Global Catalogue of Microorganisms (GCM) 10K type strain sequencing project: providing services to taxonomists for standard genome sequencing and annotation.</title>
        <authorList>
            <consortium name="The Broad Institute Genomics Platform"/>
            <consortium name="The Broad Institute Genome Sequencing Center for Infectious Disease"/>
            <person name="Wu L."/>
            <person name="Ma J."/>
        </authorList>
    </citation>
    <scope>NUCLEOTIDE SEQUENCE [LARGE SCALE GENOMIC DNA]</scope>
    <source>
        <strain evidence="3">JCM 16925</strain>
    </source>
</reference>
<accession>A0ABP7V7H4</accession>
<evidence type="ECO:0000313" key="3">
    <source>
        <dbReference type="Proteomes" id="UP001499984"/>
    </source>
</evidence>
<dbReference type="InterPro" id="IPR029058">
    <property type="entry name" value="AB_hydrolase_fold"/>
</dbReference>
<organism evidence="2 3">
    <name type="scientific">Streptomyces shaanxiensis</name>
    <dbReference type="NCBI Taxonomy" id="653357"/>
    <lineage>
        <taxon>Bacteria</taxon>
        <taxon>Bacillati</taxon>
        <taxon>Actinomycetota</taxon>
        <taxon>Actinomycetes</taxon>
        <taxon>Kitasatosporales</taxon>
        <taxon>Streptomycetaceae</taxon>
        <taxon>Streptomyces</taxon>
    </lineage>
</organism>
<proteinExistence type="predicted"/>
<evidence type="ECO:0008006" key="4">
    <source>
        <dbReference type="Google" id="ProtNLM"/>
    </source>
</evidence>
<dbReference type="Proteomes" id="UP001499984">
    <property type="component" value="Unassembled WGS sequence"/>
</dbReference>
<dbReference type="EMBL" id="BAAAZY010000010">
    <property type="protein sequence ID" value="GAA4060885.1"/>
    <property type="molecule type" value="Genomic_DNA"/>
</dbReference>
<evidence type="ECO:0000256" key="1">
    <source>
        <dbReference type="SAM" id="MobiDB-lite"/>
    </source>
</evidence>
<feature type="compositionally biased region" description="Basic and acidic residues" evidence="1">
    <location>
        <begin position="8"/>
        <end position="22"/>
    </location>
</feature>
<sequence length="287" mass="30593">MEPQIRNLLDESRRDYRDDGRPRPVRTYLWHPPTSGDTAPPVVLISHGTGGSAGQMGWLAEPLAAAGFLAVSVDHHGNNFVDGYLPQGFAFEWERPRDLSFVLDALAAEQPLGMVGTAGFSSGGYTGAALAGARIDSGALQAILDGRAPVPELPEFPGLLDALTQSVPGERLAQAFAQAGRDYSDARVRAAFLICPAIGELITEESLRAVECPVEIRWGDADTITPPKGNALRYLGLIPAAGGRSVGVDVEHYHFLGDNADGTEARRQVAGEVVDFFRAQLRAGHGK</sequence>
<feature type="region of interest" description="Disordered" evidence="1">
    <location>
        <begin position="1"/>
        <end position="34"/>
    </location>
</feature>
<comment type="caution">
    <text evidence="2">The sequence shown here is derived from an EMBL/GenBank/DDBJ whole genome shotgun (WGS) entry which is preliminary data.</text>
</comment>
<dbReference type="Gene3D" id="3.40.50.1820">
    <property type="entry name" value="alpha/beta hydrolase"/>
    <property type="match status" value="1"/>
</dbReference>
<evidence type="ECO:0000313" key="2">
    <source>
        <dbReference type="EMBL" id="GAA4060885.1"/>
    </source>
</evidence>
<protein>
    <recommendedName>
        <fullName evidence="4">Serine aminopeptidase S33 domain-containing protein</fullName>
    </recommendedName>
</protein>
<dbReference type="SUPFAM" id="SSF53474">
    <property type="entry name" value="alpha/beta-Hydrolases"/>
    <property type="match status" value="1"/>
</dbReference>
<name>A0ABP7V7H4_9ACTN</name>
<gene>
    <name evidence="2" type="ORF">GCM10022233_37810</name>
</gene>